<dbReference type="GeneID" id="19526487"/>
<dbReference type="RefSeq" id="YP_009037087.1">
    <property type="nucleotide sequence ID" value="NC_024216.1"/>
</dbReference>
<proteinExistence type="predicted"/>
<keyword evidence="2" id="KW-1185">Reference proteome</keyword>
<name>A0A024B0D4_9CAUD</name>
<protein>
    <submittedName>
        <fullName evidence="1">Uncharacterized protein</fullName>
    </submittedName>
</protein>
<dbReference type="Proteomes" id="UP000026902">
    <property type="component" value="Segment"/>
</dbReference>
<sequence>MAKLLSEVLKQATITLNAGDYLATYVRSEGYLPSREDTVNLAQGKVLFKVIAADGGKHVVPVEVGAGGKGLVEVKDRPIIRAKGTEIVYTVGRNHPTYRDGYQGRGFDTVTGIKAEALDREILIAFLQFANTEYSLGVNDFRLGGEELLDLGTPTPPVGG</sequence>
<evidence type="ECO:0000313" key="2">
    <source>
        <dbReference type="Proteomes" id="UP000026902"/>
    </source>
</evidence>
<reference evidence="2" key="1">
    <citation type="submission" date="2014-09" db="EMBL/GenBank/DDBJ databases">
        <authorList>
            <person name="Sauder A.B."/>
            <person name="McKenzie Q.R."/>
            <person name="Temple L.M."/>
            <person name="Alexis B.K."/>
            <person name="Al-Atrache Z."/>
            <person name="Lewis L.O."/>
            <person name="Loesser-Casey K.E."/>
            <person name="Mitchell K.J."/>
        </authorList>
    </citation>
    <scope>NUCLEOTIDE SEQUENCE [LARGE SCALE GENOMIC DNA]</scope>
</reference>
<dbReference type="KEGG" id="vg:19526487"/>
<evidence type="ECO:0000313" key="1">
    <source>
        <dbReference type="EMBL" id="AHZ09621.1"/>
    </source>
</evidence>
<organism evidence="1 2">
    <name type="scientific">Bacillus phage CAM003</name>
    <dbReference type="NCBI Taxonomy" id="1486657"/>
    <lineage>
        <taxon>Viruses</taxon>
        <taxon>Duplodnaviria</taxon>
        <taxon>Heunggongvirae</taxon>
        <taxon>Uroviricota</taxon>
        <taxon>Caudoviricetes</taxon>
        <taxon>Herelleviridae</taxon>
        <taxon>Bastillevirinae</taxon>
        <taxon>Bastillevirus</taxon>
        <taxon>Bastillevirus CAM003</taxon>
    </lineage>
</organism>
<dbReference type="EMBL" id="KJ489397">
    <property type="protein sequence ID" value="AHZ09621.1"/>
    <property type="molecule type" value="Genomic_DNA"/>
</dbReference>
<accession>A0A024B0D4</accession>